<name>A0A645E500_9ZZZZ</name>
<comment type="caution">
    <text evidence="1">The sequence shown here is derived from an EMBL/GenBank/DDBJ whole genome shotgun (WGS) entry which is preliminary data.</text>
</comment>
<sequence length="71" mass="7195">MVCVVVVDLGTVVVALVLETPSGAGERGEPGFDGRAGDAKLIRRGCGGKGVYYIVVAGNTECDVCVNLIVG</sequence>
<protein>
    <submittedName>
        <fullName evidence="1">Uncharacterized protein</fullName>
    </submittedName>
</protein>
<dbReference type="EMBL" id="VSSQ01042847">
    <property type="protein sequence ID" value="MPM96468.1"/>
    <property type="molecule type" value="Genomic_DNA"/>
</dbReference>
<dbReference type="AlphaFoldDB" id="A0A645E500"/>
<gene>
    <name evidence="1" type="ORF">SDC9_143631</name>
</gene>
<proteinExistence type="predicted"/>
<reference evidence="1" key="1">
    <citation type="submission" date="2019-08" db="EMBL/GenBank/DDBJ databases">
        <authorList>
            <person name="Kucharzyk K."/>
            <person name="Murdoch R.W."/>
            <person name="Higgins S."/>
            <person name="Loffler F."/>
        </authorList>
    </citation>
    <scope>NUCLEOTIDE SEQUENCE</scope>
</reference>
<accession>A0A645E500</accession>
<organism evidence="1">
    <name type="scientific">bioreactor metagenome</name>
    <dbReference type="NCBI Taxonomy" id="1076179"/>
    <lineage>
        <taxon>unclassified sequences</taxon>
        <taxon>metagenomes</taxon>
        <taxon>ecological metagenomes</taxon>
    </lineage>
</organism>
<evidence type="ECO:0000313" key="1">
    <source>
        <dbReference type="EMBL" id="MPM96468.1"/>
    </source>
</evidence>